<feature type="compositionally biased region" description="Polar residues" evidence="1">
    <location>
        <begin position="31"/>
        <end position="41"/>
    </location>
</feature>
<feature type="compositionally biased region" description="Polar residues" evidence="1">
    <location>
        <begin position="534"/>
        <end position="551"/>
    </location>
</feature>
<proteinExistence type="predicted"/>
<reference evidence="3" key="1">
    <citation type="submission" date="2024-04" db="EMBL/GenBank/DDBJ databases">
        <authorList>
            <person name="Shaw F."/>
            <person name="Minotto A."/>
        </authorList>
    </citation>
    <scope>NUCLEOTIDE SEQUENCE [LARGE SCALE GENOMIC DNA]</scope>
</reference>
<dbReference type="Proteomes" id="UP001497453">
    <property type="component" value="Chromosome 4"/>
</dbReference>
<protein>
    <submittedName>
        <fullName evidence="2">Uncharacterized protein</fullName>
    </submittedName>
</protein>
<sequence length="829" mass="89315">MSSDSSNPPSPRGVRPQNAGFHNSGMAPPGDSQSYFQQQPVQAPIVRQPIGFSSHAPSVGTVPTYAAGAPGAQVPQFHPGQGMSIDQPSQEHRKRRKHKDKDKLKAKPSRDRAPVDDSNYSTPIPYASPAPNASTPFLQPPAFRIPAYNHTPQVQSTAGAHPPPPPSGSYLPDHASESSSIRNKGSGTKSRSHRPEARMPAPSHSMNSQPPDSRSFQQNEFNEAYQRQAEHHSGNQPGYNAPPSASDAHQRSRSHRPREHRSNSTASNAPPQQYTAPSSSYAPQGMSPTSAEPPSRPKAVLRILTVLIEDKRFPEEEGQLAEVRVSLRPGDDPEDGYWADAREIAEELQSGPARIDGPAKVYTMRGKYRQYFLRVTADGVTDCQSSNLKVSKDRTLEVFVEHNPAALSGPPQYATPPPTVPTSVDGYSPSRSEFGNVEVASIPRKRRHSASSRSSVASALRTQAQVITEEHASHRSSPFTNRAPSLMPSQDPPLSPTPVASHDSPISESSIASPRLPASVSQQLSAFTTVFDQAGSRASSGSQHGSPMSTGSSLASPIPASPPLPEIRSSHPSQTPFTGHQSVHSMREQTASPISLPGPSSSKKARGPSGEPSARSADGGGSNHWGSRGSSTGSSTTTPATSGFAQFAQPVTFGAPSLVGPSQITASFTGRASPSSPSVSSPRRNIDQDVWLSLRDVFKKEPQFETFVTSKSQQVPLVDMLRDQYAYIKSKLDKYLDKPIPVTFNEPGGKYTRAQILKAFNMPEYYADVIPEMLALASYYGPNGSRGEDPEIVRRLTEKPKSSTSQSAKECLNLMRIHHEKQLEAHPDA</sequence>
<feature type="compositionally biased region" description="Low complexity" evidence="1">
    <location>
        <begin position="626"/>
        <end position="642"/>
    </location>
</feature>
<feature type="compositionally biased region" description="Polar residues" evidence="1">
    <location>
        <begin position="570"/>
        <end position="602"/>
    </location>
</feature>
<feature type="compositionally biased region" description="Polar residues" evidence="1">
    <location>
        <begin position="263"/>
        <end position="292"/>
    </location>
</feature>
<feature type="compositionally biased region" description="Basic and acidic residues" evidence="1">
    <location>
        <begin position="101"/>
        <end position="115"/>
    </location>
</feature>
<organism evidence="2 3">
    <name type="scientific">Somion occarium</name>
    <dbReference type="NCBI Taxonomy" id="3059160"/>
    <lineage>
        <taxon>Eukaryota</taxon>
        <taxon>Fungi</taxon>
        <taxon>Dikarya</taxon>
        <taxon>Basidiomycota</taxon>
        <taxon>Agaricomycotina</taxon>
        <taxon>Agaricomycetes</taxon>
        <taxon>Polyporales</taxon>
        <taxon>Cerrenaceae</taxon>
        <taxon>Somion</taxon>
    </lineage>
</organism>
<evidence type="ECO:0000313" key="2">
    <source>
        <dbReference type="EMBL" id="CAL1707472.1"/>
    </source>
</evidence>
<feature type="region of interest" description="Disordered" evidence="1">
    <location>
        <begin position="1"/>
        <end position="296"/>
    </location>
</feature>
<keyword evidence="3" id="KW-1185">Reference proteome</keyword>
<evidence type="ECO:0000256" key="1">
    <source>
        <dbReference type="SAM" id="MobiDB-lite"/>
    </source>
</evidence>
<gene>
    <name evidence="2" type="ORF">GFSPODELE1_LOCUS6385</name>
</gene>
<feature type="compositionally biased region" description="Low complexity" evidence="1">
    <location>
        <begin position="451"/>
        <end position="461"/>
    </location>
</feature>
<accession>A0ABP1DL80</accession>
<evidence type="ECO:0000313" key="3">
    <source>
        <dbReference type="Proteomes" id="UP001497453"/>
    </source>
</evidence>
<feature type="compositionally biased region" description="Polar residues" evidence="1">
    <location>
        <begin position="177"/>
        <end position="189"/>
    </location>
</feature>
<name>A0ABP1DL80_9APHY</name>
<dbReference type="EMBL" id="OZ037947">
    <property type="protein sequence ID" value="CAL1707472.1"/>
    <property type="molecule type" value="Genomic_DNA"/>
</dbReference>
<feature type="compositionally biased region" description="Polar residues" evidence="1">
    <location>
        <begin position="204"/>
        <end position="221"/>
    </location>
</feature>
<feature type="region of interest" description="Disordered" evidence="1">
    <location>
        <begin position="534"/>
        <end position="642"/>
    </location>
</feature>
<feature type="region of interest" description="Disordered" evidence="1">
    <location>
        <begin position="407"/>
        <end position="519"/>
    </location>
</feature>